<dbReference type="PANTHER" id="PTHR38779">
    <property type="entry name" value="TYPE II SECRETION SYSTEM PROTEIN I-RELATED"/>
    <property type="match status" value="1"/>
</dbReference>
<dbReference type="InterPro" id="IPR003413">
    <property type="entry name" value="T2SS_GspI_C"/>
</dbReference>
<name>A0ABV7FV91_9ALTE</name>
<dbReference type="EMBL" id="JBHRSW010000029">
    <property type="protein sequence ID" value="MFC3122635.1"/>
    <property type="molecule type" value="Genomic_DNA"/>
</dbReference>
<dbReference type="PROSITE" id="PS00409">
    <property type="entry name" value="PROKAR_NTER_METHYL"/>
    <property type="match status" value="1"/>
</dbReference>
<comment type="PTM">
    <text evidence="9">Cleaved by prepilin peptidase.</text>
</comment>
<evidence type="ECO:0000256" key="3">
    <source>
        <dbReference type="ARBA" id="ARBA00022475"/>
    </source>
</evidence>
<keyword evidence="8 9" id="KW-0472">Membrane</keyword>
<comment type="subunit">
    <text evidence="9">Type II secretion is composed of four main components: the outer membrane complex, the inner membrane complex, the cytoplasmic secretion ATPase and the periplasm-spanning pseudopilus.</text>
</comment>
<dbReference type="Gene3D" id="3.30.1300.30">
    <property type="entry name" value="GSPII I/J protein-like"/>
    <property type="match status" value="1"/>
</dbReference>
<dbReference type="Pfam" id="PF07963">
    <property type="entry name" value="N_methyl"/>
    <property type="match status" value="1"/>
</dbReference>
<evidence type="ECO:0000256" key="8">
    <source>
        <dbReference type="ARBA" id="ARBA00023136"/>
    </source>
</evidence>
<comment type="caution">
    <text evidence="11">The sequence shown here is derived from an EMBL/GenBank/DDBJ whole genome shotgun (WGS) entry which is preliminary data.</text>
</comment>
<dbReference type="NCBIfam" id="TIGR01707">
    <property type="entry name" value="gspI"/>
    <property type="match status" value="1"/>
</dbReference>
<evidence type="ECO:0000313" key="12">
    <source>
        <dbReference type="Proteomes" id="UP001595478"/>
    </source>
</evidence>
<dbReference type="InterPro" id="IPR010052">
    <property type="entry name" value="T2SS_protein-GspI"/>
</dbReference>
<feature type="transmembrane region" description="Helical" evidence="9">
    <location>
        <begin position="12"/>
        <end position="34"/>
    </location>
</feature>
<dbReference type="RefSeq" id="WP_376920761.1">
    <property type="nucleotide sequence ID" value="NZ_JBHRSW010000029.1"/>
</dbReference>
<dbReference type="InterPro" id="IPR045584">
    <property type="entry name" value="Pilin-like"/>
</dbReference>
<dbReference type="Pfam" id="PF02501">
    <property type="entry name" value="T2SSI"/>
    <property type="match status" value="1"/>
</dbReference>
<sequence length="132" mass="14612">MKRIQASKQKHQGFTLLEVMVAVAIFALAGGAIVKAASEHLSSVSLLKNMTVATWVANNQMTEAVLLSKQQWPVKNNLSGESVMSGRTWYWRQTVNKTPTEGLSQVTVAVFEDSERKRQITSVSTFVVKESQ</sequence>
<accession>A0ABV7FV91</accession>
<evidence type="ECO:0000256" key="1">
    <source>
        <dbReference type="ARBA" id="ARBA00004377"/>
    </source>
</evidence>
<evidence type="ECO:0000256" key="7">
    <source>
        <dbReference type="ARBA" id="ARBA00022989"/>
    </source>
</evidence>
<comment type="function">
    <text evidence="9">Component of the type II secretion system required for the energy-dependent secretion of extracellular factors such as proteases and toxins from the periplasm.</text>
</comment>
<keyword evidence="7 9" id="KW-1133">Transmembrane helix</keyword>
<comment type="subcellular location">
    <subcellularLocation>
        <location evidence="1 9">Cell inner membrane</location>
        <topology evidence="1 9">Single-pass membrane protein</topology>
    </subcellularLocation>
</comment>
<dbReference type="NCBIfam" id="TIGR02532">
    <property type="entry name" value="IV_pilin_GFxxxE"/>
    <property type="match status" value="1"/>
</dbReference>
<organism evidence="11 12">
    <name type="scientific">Agaribacter flavus</name>
    <dbReference type="NCBI Taxonomy" id="1902781"/>
    <lineage>
        <taxon>Bacteria</taxon>
        <taxon>Pseudomonadati</taxon>
        <taxon>Pseudomonadota</taxon>
        <taxon>Gammaproteobacteria</taxon>
        <taxon>Alteromonadales</taxon>
        <taxon>Alteromonadaceae</taxon>
        <taxon>Agaribacter</taxon>
    </lineage>
</organism>
<evidence type="ECO:0000256" key="4">
    <source>
        <dbReference type="ARBA" id="ARBA00022481"/>
    </source>
</evidence>
<comment type="similarity">
    <text evidence="2 9">Belongs to the GSP I family.</text>
</comment>
<evidence type="ECO:0000259" key="10">
    <source>
        <dbReference type="Pfam" id="PF02501"/>
    </source>
</evidence>
<protein>
    <recommendedName>
        <fullName evidence="9">Type II secretion system protein I</fullName>
        <shortName evidence="9">T2SS minor pseudopilin I</shortName>
    </recommendedName>
</protein>
<proteinExistence type="inferred from homology"/>
<keyword evidence="12" id="KW-1185">Reference proteome</keyword>
<feature type="domain" description="Type II secretion system protein GspI C-terminal" evidence="10">
    <location>
        <begin position="47"/>
        <end position="127"/>
    </location>
</feature>
<gene>
    <name evidence="11" type="primary">gspI</name>
    <name evidence="11" type="ORF">ACFOHL_13500</name>
</gene>
<dbReference type="InterPro" id="IPR012902">
    <property type="entry name" value="N_methyl_site"/>
</dbReference>
<evidence type="ECO:0000256" key="2">
    <source>
        <dbReference type="ARBA" id="ARBA00008358"/>
    </source>
</evidence>
<keyword evidence="6 9" id="KW-0812">Transmembrane</keyword>
<evidence type="ECO:0000256" key="6">
    <source>
        <dbReference type="ARBA" id="ARBA00022692"/>
    </source>
</evidence>
<keyword evidence="3" id="KW-1003">Cell membrane</keyword>
<dbReference type="Proteomes" id="UP001595478">
    <property type="component" value="Unassembled WGS sequence"/>
</dbReference>
<keyword evidence="5 9" id="KW-0997">Cell inner membrane</keyword>
<reference evidence="12" key="1">
    <citation type="journal article" date="2019" name="Int. J. Syst. Evol. Microbiol.">
        <title>The Global Catalogue of Microorganisms (GCM) 10K type strain sequencing project: providing services to taxonomists for standard genome sequencing and annotation.</title>
        <authorList>
            <consortium name="The Broad Institute Genomics Platform"/>
            <consortium name="The Broad Institute Genome Sequencing Center for Infectious Disease"/>
            <person name="Wu L."/>
            <person name="Ma J."/>
        </authorList>
    </citation>
    <scope>NUCLEOTIDE SEQUENCE [LARGE SCALE GENOMIC DNA]</scope>
    <source>
        <strain evidence="12">KCTC 52473</strain>
    </source>
</reference>
<evidence type="ECO:0000256" key="5">
    <source>
        <dbReference type="ARBA" id="ARBA00022519"/>
    </source>
</evidence>
<keyword evidence="4 9" id="KW-0488">Methylation</keyword>
<dbReference type="SUPFAM" id="SSF54523">
    <property type="entry name" value="Pili subunits"/>
    <property type="match status" value="1"/>
</dbReference>
<dbReference type="PANTHER" id="PTHR38779:SF2">
    <property type="entry name" value="TYPE II SECRETION SYSTEM PROTEIN I-RELATED"/>
    <property type="match status" value="1"/>
</dbReference>
<evidence type="ECO:0000256" key="9">
    <source>
        <dbReference type="RuleBase" id="RU368030"/>
    </source>
</evidence>
<evidence type="ECO:0000313" key="11">
    <source>
        <dbReference type="EMBL" id="MFC3122635.1"/>
    </source>
</evidence>